<reference evidence="2 3" key="1">
    <citation type="journal article" date="2015" name="Int J Genomics">
        <title>Comparative Genomics Revealed Genetic Diversity and Species/Strain-Level Differences in Carbohydrate Metabolism of Three Probiotic Bifidobacterial Species.</title>
        <authorList>
            <person name="Odamaki T."/>
            <person name="Horigome A."/>
            <person name="Sugahara H."/>
            <person name="Hashikura N."/>
            <person name="Minami J."/>
            <person name="Xiao J.Z."/>
            <person name="Abe F."/>
        </authorList>
    </citation>
    <scope>NUCLEOTIDE SEQUENCE [LARGE SCALE GENOMIC DNA]</scope>
    <source>
        <strain evidence="2 3">MCC 0483</strain>
    </source>
</reference>
<gene>
    <name evidence="2" type="ORF">BAAM0483_02370</name>
</gene>
<evidence type="ECO:0000256" key="1">
    <source>
        <dbReference type="SAM" id="MobiDB-lite"/>
    </source>
</evidence>
<dbReference type="AlphaFoldDB" id="A0AB34TAL7"/>
<protein>
    <recommendedName>
        <fullName evidence="4">AAA family ATPase</fullName>
    </recommendedName>
</protein>
<dbReference type="Proteomes" id="UP000037239">
    <property type="component" value="Unassembled WGS sequence"/>
</dbReference>
<organism evidence="2 3">
    <name type="scientific">Bifidobacterium animalis subsp. animalis MCC 0483</name>
    <dbReference type="NCBI Taxonomy" id="1365955"/>
    <lineage>
        <taxon>Bacteria</taxon>
        <taxon>Bacillati</taxon>
        <taxon>Actinomycetota</taxon>
        <taxon>Actinomycetes</taxon>
        <taxon>Bifidobacteriales</taxon>
        <taxon>Bifidobacteriaceae</taxon>
        <taxon>Bifidobacterium</taxon>
    </lineage>
</organism>
<dbReference type="Gene3D" id="3.40.50.300">
    <property type="entry name" value="P-loop containing nucleotide triphosphate hydrolases"/>
    <property type="match status" value="1"/>
</dbReference>
<dbReference type="SUPFAM" id="SSF52540">
    <property type="entry name" value="P-loop containing nucleoside triphosphate hydrolases"/>
    <property type="match status" value="1"/>
</dbReference>
<comment type="caution">
    <text evidence="2">The sequence shown here is derived from an EMBL/GenBank/DDBJ whole genome shotgun (WGS) entry which is preliminary data.</text>
</comment>
<feature type="region of interest" description="Disordered" evidence="1">
    <location>
        <begin position="395"/>
        <end position="426"/>
    </location>
</feature>
<evidence type="ECO:0008006" key="4">
    <source>
        <dbReference type="Google" id="ProtNLM"/>
    </source>
</evidence>
<sequence length="426" mass="47187">MNPDEIVLPRTAGGNTYNPYTGEPCSEAEAERLIREATPTEEEQAQLEEAYNTLYGTAKGRRVEFDTLTDVPLIPQECAIDPFLPLGTLTVYGGYGGVKKTMFLLWQVAALTMGMAEGKFKGEPVNVVYIGREDSRSVLKFRALAAGVDLERFYCPRVMDDSTGNDVEQGLVLPDDMDVLEDYVSYTHAKLLIIDPIESVIAGKLNDLRTVRKALDPLEEFAQRHNIAVLLIGHFSTSGRLTGSEGFRDIVRSKLDFAEDKDAGDIVVQLDKSQYSACAGKSWSFTVETVPVPDCNGVPRDTPRVRPSSFMPTDRSVTELLARELNKFRHSESRSMNAEVTAWLTDFLAEGPLPASEVLKAGAEQGFANKAINNARNRAKNPRIIAFRDPDHKGRGRSMIWKLEPTKTRSEDEQNGDISAIYSASR</sequence>
<dbReference type="InterPro" id="IPR027417">
    <property type="entry name" value="P-loop_NTPase"/>
</dbReference>
<proteinExistence type="predicted"/>
<accession>A0AB34TAL7</accession>
<evidence type="ECO:0000313" key="2">
    <source>
        <dbReference type="EMBL" id="KOA51097.1"/>
    </source>
</evidence>
<dbReference type="EMBL" id="AWFK01000004">
    <property type="protein sequence ID" value="KOA51097.1"/>
    <property type="molecule type" value="Genomic_DNA"/>
</dbReference>
<dbReference type="RefSeq" id="WP_052826012.1">
    <property type="nucleotide sequence ID" value="NZ_AWFK01000004.1"/>
</dbReference>
<evidence type="ECO:0000313" key="3">
    <source>
        <dbReference type="Proteomes" id="UP000037239"/>
    </source>
</evidence>
<name>A0AB34TAL7_9BIFI</name>
<dbReference type="Pfam" id="PF13481">
    <property type="entry name" value="AAA_25"/>
    <property type="match status" value="1"/>
</dbReference>